<reference evidence="1 2" key="1">
    <citation type="submission" date="2024-09" db="EMBL/GenBank/DDBJ databases">
        <authorList>
            <person name="Sun Q."/>
            <person name="Mori K."/>
        </authorList>
    </citation>
    <scope>NUCLEOTIDE SEQUENCE [LARGE SCALE GENOMIC DNA]</scope>
    <source>
        <strain evidence="1 2">CECT 8460</strain>
    </source>
</reference>
<sequence length="299" mass="34682">MLLIIGIISVVQIAISYRIDGKTVTGYDTLESTANTNADLVCLGSSRCWAHFDPRFFESNYHIKTINIGMNGHSDLTATLLRLQNYLSRNKAPKFAILNIDPFVSAGSLTNNTNFVTKNQYARYAFFPNEKDNPFLNYFKFDNYEKYVPLYALFKYQLFADCLTLKNANSFKAGFELNDEKWDTIKYPITAQAKRYFFKQKDIPQLEHCLKILQNLCQKNNIQLFCIQTPAYQITYDSATFEKPKTFCAKLGIPFIDANYESIRTKTDYFYNVMHLNKKGVIEMNKLLKNEKELAEFLK</sequence>
<protein>
    <recommendedName>
        <fullName evidence="3">SGNH/GDSL hydrolase family protein</fullName>
    </recommendedName>
</protein>
<dbReference type="RefSeq" id="WP_290284927.1">
    <property type="nucleotide sequence ID" value="NZ_JAUFQN010000019.1"/>
</dbReference>
<dbReference type="Proteomes" id="UP001589576">
    <property type="component" value="Unassembled WGS sequence"/>
</dbReference>
<name>A0ABV5GCD8_9FLAO</name>
<organism evidence="1 2">
    <name type="scientific">Flavobacterium paronense</name>
    <dbReference type="NCBI Taxonomy" id="1392775"/>
    <lineage>
        <taxon>Bacteria</taxon>
        <taxon>Pseudomonadati</taxon>
        <taxon>Bacteroidota</taxon>
        <taxon>Flavobacteriia</taxon>
        <taxon>Flavobacteriales</taxon>
        <taxon>Flavobacteriaceae</taxon>
        <taxon>Flavobacterium</taxon>
    </lineage>
</organism>
<accession>A0ABV5GCD8</accession>
<gene>
    <name evidence="1" type="ORF">ACFFUU_01820</name>
</gene>
<dbReference type="EMBL" id="JBHMFB010000003">
    <property type="protein sequence ID" value="MFB9088331.1"/>
    <property type="molecule type" value="Genomic_DNA"/>
</dbReference>
<proteinExistence type="predicted"/>
<comment type="caution">
    <text evidence="1">The sequence shown here is derived from an EMBL/GenBank/DDBJ whole genome shotgun (WGS) entry which is preliminary data.</text>
</comment>
<dbReference type="SUPFAM" id="SSF52266">
    <property type="entry name" value="SGNH hydrolase"/>
    <property type="match status" value="1"/>
</dbReference>
<evidence type="ECO:0008006" key="3">
    <source>
        <dbReference type="Google" id="ProtNLM"/>
    </source>
</evidence>
<evidence type="ECO:0000313" key="2">
    <source>
        <dbReference type="Proteomes" id="UP001589576"/>
    </source>
</evidence>
<keyword evidence="2" id="KW-1185">Reference proteome</keyword>
<evidence type="ECO:0000313" key="1">
    <source>
        <dbReference type="EMBL" id="MFB9088331.1"/>
    </source>
</evidence>